<evidence type="ECO:0000256" key="1">
    <source>
        <dbReference type="ARBA" id="ARBA00000632"/>
    </source>
</evidence>
<evidence type="ECO:0000256" key="7">
    <source>
        <dbReference type="RuleBase" id="RU003788"/>
    </source>
</evidence>
<dbReference type="InterPro" id="IPR002196">
    <property type="entry name" value="Glyco_hydro_24"/>
</dbReference>
<evidence type="ECO:0000256" key="5">
    <source>
        <dbReference type="ARBA" id="ARBA00023200"/>
    </source>
</evidence>
<accession>A0ABR7A9S0</accession>
<dbReference type="InterPro" id="IPR033907">
    <property type="entry name" value="Endolysin_autolysin"/>
</dbReference>
<evidence type="ECO:0000256" key="3">
    <source>
        <dbReference type="ARBA" id="ARBA00022638"/>
    </source>
</evidence>
<keyword evidence="5" id="KW-1035">Host cytoplasm</keyword>
<keyword evidence="2 7" id="KW-0929">Antimicrobial</keyword>
<evidence type="ECO:0000313" key="9">
    <source>
        <dbReference type="Proteomes" id="UP000654304"/>
    </source>
</evidence>
<dbReference type="SUPFAM" id="SSF53955">
    <property type="entry name" value="Lysozyme-like"/>
    <property type="match status" value="1"/>
</dbReference>
<comment type="similarity">
    <text evidence="7">Belongs to the glycosyl hydrolase 24 family.</text>
</comment>
<dbReference type="InterPro" id="IPR051018">
    <property type="entry name" value="Bacteriophage_GH24"/>
</dbReference>
<dbReference type="PANTHER" id="PTHR38107:SF3">
    <property type="entry name" value="LYSOZYME RRRD-RELATED"/>
    <property type="match status" value="1"/>
</dbReference>
<comment type="catalytic activity">
    <reaction evidence="1 7">
        <text>Hydrolysis of (1-&gt;4)-beta-linkages between N-acetylmuramic acid and N-acetyl-D-glucosamine residues in a peptidoglycan and between N-acetyl-D-glucosamine residues in chitodextrins.</text>
        <dbReference type="EC" id="3.2.1.17"/>
    </reaction>
</comment>
<dbReference type="InterPro" id="IPR023346">
    <property type="entry name" value="Lysozyme-like_dom_sf"/>
</dbReference>
<dbReference type="InterPro" id="IPR023347">
    <property type="entry name" value="Lysozyme_dom_sf"/>
</dbReference>
<dbReference type="EMBL" id="JACOGD010000013">
    <property type="protein sequence ID" value="MBC3933614.1"/>
    <property type="molecule type" value="Genomic_DNA"/>
</dbReference>
<sequence length="170" mass="18558">MALRNVNQATLDLVQQYEGIPDGNSITQNIDPYLDPVGIWTIGWGHAITFQGRFLKGEADRAQVLALYPQGITMAQAQSLLQSDLMNAGRDVSSVVSVALNDNQFGALTSFTFNLGIGNLKSSTLLKKLNQGDYQGAADEFGRWVMADGKPFPGLVKRRAAERALFLKHC</sequence>
<keyword evidence="3 7" id="KW-0081">Bacteriolytic enzyme</keyword>
<evidence type="ECO:0000256" key="2">
    <source>
        <dbReference type="ARBA" id="ARBA00022529"/>
    </source>
</evidence>
<dbReference type="PANTHER" id="PTHR38107">
    <property type="match status" value="1"/>
</dbReference>
<organism evidence="8 9">
    <name type="scientific">Undibacterium curvum</name>
    <dbReference type="NCBI Taxonomy" id="2762294"/>
    <lineage>
        <taxon>Bacteria</taxon>
        <taxon>Pseudomonadati</taxon>
        <taxon>Pseudomonadota</taxon>
        <taxon>Betaproteobacteria</taxon>
        <taxon>Burkholderiales</taxon>
        <taxon>Oxalobacteraceae</taxon>
        <taxon>Undibacterium</taxon>
    </lineage>
</organism>
<dbReference type="Proteomes" id="UP000654304">
    <property type="component" value="Unassembled WGS sequence"/>
</dbReference>
<comment type="caution">
    <text evidence="8">The sequence shown here is derived from an EMBL/GenBank/DDBJ whole genome shotgun (WGS) entry which is preliminary data.</text>
</comment>
<gene>
    <name evidence="8" type="ORF">H8K43_18180</name>
</gene>
<reference evidence="8 9" key="1">
    <citation type="submission" date="2020-08" db="EMBL/GenBank/DDBJ databases">
        <title>Novel species isolated from subtropical streams in China.</title>
        <authorList>
            <person name="Lu H."/>
        </authorList>
    </citation>
    <scope>NUCLEOTIDE SEQUENCE [LARGE SCALE GENOMIC DNA]</scope>
    <source>
        <strain evidence="8 9">CY22W</strain>
    </source>
</reference>
<dbReference type="HAMAP" id="MF_04110">
    <property type="entry name" value="ENDOLYSIN_T4"/>
    <property type="match status" value="1"/>
</dbReference>
<evidence type="ECO:0000313" key="8">
    <source>
        <dbReference type="EMBL" id="MBC3933614.1"/>
    </source>
</evidence>
<keyword evidence="9" id="KW-1185">Reference proteome</keyword>
<keyword evidence="6 7" id="KW-0326">Glycosidase</keyword>
<dbReference type="Gene3D" id="1.10.530.40">
    <property type="match status" value="1"/>
</dbReference>
<proteinExistence type="inferred from homology"/>
<keyword evidence="4 7" id="KW-0378">Hydrolase</keyword>
<name>A0ABR7A9S0_9BURK</name>
<evidence type="ECO:0000256" key="6">
    <source>
        <dbReference type="ARBA" id="ARBA00023295"/>
    </source>
</evidence>
<dbReference type="InterPro" id="IPR034690">
    <property type="entry name" value="Endolysin_T4_type"/>
</dbReference>
<dbReference type="CDD" id="cd00737">
    <property type="entry name" value="lyz_endolysin_autolysin"/>
    <property type="match status" value="1"/>
</dbReference>
<dbReference type="RefSeq" id="WP_186905170.1">
    <property type="nucleotide sequence ID" value="NZ_JACOGD010000013.1"/>
</dbReference>
<evidence type="ECO:0000256" key="4">
    <source>
        <dbReference type="ARBA" id="ARBA00022801"/>
    </source>
</evidence>
<protein>
    <recommendedName>
        <fullName evidence="7">Lysozyme</fullName>
        <ecNumber evidence="7">3.2.1.17</ecNumber>
    </recommendedName>
</protein>
<dbReference type="Pfam" id="PF00959">
    <property type="entry name" value="Phage_lysozyme"/>
    <property type="match status" value="1"/>
</dbReference>
<dbReference type="EC" id="3.2.1.17" evidence="7"/>